<accession>A0A4R3LKW2</accession>
<evidence type="ECO:0000313" key="3">
    <source>
        <dbReference type="Proteomes" id="UP000294599"/>
    </source>
</evidence>
<feature type="domain" description="SUF system FeS cluster assembly SufBD core" evidence="1">
    <location>
        <begin position="161"/>
        <end position="385"/>
    </location>
</feature>
<dbReference type="PANTHER" id="PTHR43575:SF1">
    <property type="entry name" value="PROTEIN ABCI7, CHLOROPLASTIC"/>
    <property type="match status" value="1"/>
</dbReference>
<comment type="caution">
    <text evidence="2">The sequence shown here is derived from an EMBL/GenBank/DDBJ whole genome shotgun (WGS) entry which is preliminary data.</text>
</comment>
<keyword evidence="3" id="KW-1185">Reference proteome</keyword>
<organism evidence="2 3">
    <name type="scientific">Pseudofulvimonas gallinarii</name>
    <dbReference type="NCBI Taxonomy" id="634155"/>
    <lineage>
        <taxon>Bacteria</taxon>
        <taxon>Pseudomonadati</taxon>
        <taxon>Pseudomonadota</taxon>
        <taxon>Gammaproteobacteria</taxon>
        <taxon>Lysobacterales</taxon>
        <taxon>Rhodanobacteraceae</taxon>
        <taxon>Pseudofulvimonas</taxon>
    </lineage>
</organism>
<protein>
    <submittedName>
        <fullName evidence="2">Iron-regulated ABC transporter permease protein SufD</fullName>
    </submittedName>
</protein>
<dbReference type="InterPro" id="IPR037284">
    <property type="entry name" value="SUF_FeS_clus_asmbl_SufBD_sf"/>
</dbReference>
<sequence>MDTVLQQTLAAQLPPPSAGWPAWFIERRQRALDALVSARWPQRKDEAWKYTSLHELAQQAPQVVQAAVPAAVDDAAMVFVAGQGAVGNAPPFMRRLADALASGQAGQALAPATPAAEGGDVFDHANAAFASDGALIDVPAGYVDDDWFRIHIRGAGQAASTHWHLAHRIQLGEGANLRLHLDQEALSGSGLATIVSDIRVARGAHLELAWTRAAGDMASIARTRIELEADARLTLHVLDAGASPSRHDLTVVLAGENVQSDVGGVFMLEGRRVADLQFDLRHDSPNASSNTTWRAIANERSRAVFNGHINVAKGADGTDAQLGCKSLLGSVQAEVDAKPVLEIYADDVKCAHGATVGQLDAQALFYLRSRGIGLDQARSMLTRAFAAEAFGERQDSPAALRLAQWLEVA</sequence>
<evidence type="ECO:0000313" key="2">
    <source>
        <dbReference type="EMBL" id="TCT00844.1"/>
    </source>
</evidence>
<dbReference type="Pfam" id="PF01458">
    <property type="entry name" value="SUFBD_core"/>
    <property type="match status" value="1"/>
</dbReference>
<dbReference type="SUPFAM" id="SSF101960">
    <property type="entry name" value="Stabilizer of iron transporter SufD"/>
    <property type="match status" value="1"/>
</dbReference>
<dbReference type="Proteomes" id="UP000294599">
    <property type="component" value="Unassembled WGS sequence"/>
</dbReference>
<dbReference type="GO" id="GO:0016226">
    <property type="term" value="P:iron-sulfur cluster assembly"/>
    <property type="evidence" value="ECO:0007669"/>
    <property type="project" value="InterPro"/>
</dbReference>
<evidence type="ECO:0000259" key="1">
    <source>
        <dbReference type="Pfam" id="PF01458"/>
    </source>
</evidence>
<dbReference type="AlphaFoldDB" id="A0A4R3LKW2"/>
<dbReference type="InterPro" id="IPR000825">
    <property type="entry name" value="SUF_FeS_clus_asmbl_SufBD_core"/>
</dbReference>
<dbReference type="RefSeq" id="WP_123522128.1">
    <property type="nucleotide sequence ID" value="NZ_JBHLWF010000013.1"/>
</dbReference>
<proteinExistence type="predicted"/>
<dbReference type="PANTHER" id="PTHR43575">
    <property type="entry name" value="PROTEIN ABCI7, CHLOROPLASTIC"/>
    <property type="match status" value="1"/>
</dbReference>
<dbReference type="InterPro" id="IPR055346">
    <property type="entry name" value="Fe-S_cluster_assembly_SufBD"/>
</dbReference>
<name>A0A4R3LKW2_9GAMM</name>
<gene>
    <name evidence="2" type="ORF">EDC25_102213</name>
</gene>
<dbReference type="EMBL" id="SMAF01000002">
    <property type="protein sequence ID" value="TCT00844.1"/>
    <property type="molecule type" value="Genomic_DNA"/>
</dbReference>
<reference evidence="2 3" key="1">
    <citation type="submission" date="2019-03" db="EMBL/GenBank/DDBJ databases">
        <title>Genomic Encyclopedia of Type Strains, Phase IV (KMG-IV): sequencing the most valuable type-strain genomes for metagenomic binning, comparative biology and taxonomic classification.</title>
        <authorList>
            <person name="Goeker M."/>
        </authorList>
    </citation>
    <scope>NUCLEOTIDE SEQUENCE [LARGE SCALE GENOMIC DNA]</scope>
    <source>
        <strain evidence="2 3">DSM 21944</strain>
    </source>
</reference>